<evidence type="ECO:0008006" key="4">
    <source>
        <dbReference type="Google" id="ProtNLM"/>
    </source>
</evidence>
<dbReference type="AlphaFoldDB" id="G9ZTU5"/>
<name>G9ZTU5_9LACO</name>
<proteinExistence type="predicted"/>
<dbReference type="EMBL" id="AGEY01000211">
    <property type="protein sequence ID" value="EHL95208.1"/>
    <property type="molecule type" value="Genomic_DNA"/>
</dbReference>
<organism evidence="2 3">
    <name type="scientific">Lentilactobacillus parafarraginis F0439</name>
    <dbReference type="NCBI Taxonomy" id="797515"/>
    <lineage>
        <taxon>Bacteria</taxon>
        <taxon>Bacillati</taxon>
        <taxon>Bacillota</taxon>
        <taxon>Bacilli</taxon>
        <taxon>Lactobacillales</taxon>
        <taxon>Lactobacillaceae</taxon>
        <taxon>Lentilactobacillus</taxon>
    </lineage>
</organism>
<feature type="region of interest" description="Disordered" evidence="1">
    <location>
        <begin position="1"/>
        <end position="22"/>
    </location>
</feature>
<sequence>MPMRVDRKEEELGLDKGEHGEEADYTVDMSNDVAAYQSDLNLYSKEFRGQLGSLQSPHDPGNNPH</sequence>
<dbReference type="eggNOG" id="COG0004">
    <property type="taxonomic scope" value="Bacteria"/>
</dbReference>
<evidence type="ECO:0000313" key="3">
    <source>
        <dbReference type="Proteomes" id="UP000004625"/>
    </source>
</evidence>
<dbReference type="HOGENOM" id="CLU_2844368_0_0_9"/>
<accession>G9ZTU5</accession>
<dbReference type="Proteomes" id="UP000004625">
    <property type="component" value="Unassembled WGS sequence"/>
</dbReference>
<comment type="caution">
    <text evidence="2">The sequence shown here is derived from an EMBL/GenBank/DDBJ whole genome shotgun (WGS) entry which is preliminary data.</text>
</comment>
<keyword evidence="3" id="KW-1185">Reference proteome</keyword>
<dbReference type="PATRIC" id="fig|797515.3.peg.2889"/>
<reference evidence="2 3" key="1">
    <citation type="submission" date="2011-09" db="EMBL/GenBank/DDBJ databases">
        <authorList>
            <person name="Weinstock G."/>
            <person name="Sodergren E."/>
            <person name="Clifton S."/>
            <person name="Fulton L."/>
            <person name="Fulton B."/>
            <person name="Courtney L."/>
            <person name="Fronick C."/>
            <person name="Harrison M."/>
            <person name="Strong C."/>
            <person name="Farmer C."/>
            <person name="Delahaunty K."/>
            <person name="Markovic C."/>
            <person name="Hall O."/>
            <person name="Minx P."/>
            <person name="Tomlinson C."/>
            <person name="Mitreva M."/>
            <person name="Hou S."/>
            <person name="Chen J."/>
            <person name="Wollam A."/>
            <person name="Pepin K.H."/>
            <person name="Johnson M."/>
            <person name="Bhonagiri V."/>
            <person name="Zhang X."/>
            <person name="Suruliraj S."/>
            <person name="Warren W."/>
            <person name="Chinwalla A."/>
            <person name="Mardis E.R."/>
            <person name="Wilson R.K."/>
        </authorList>
    </citation>
    <scope>NUCLEOTIDE SEQUENCE [LARGE SCALE GENOMIC DNA]</scope>
    <source>
        <strain evidence="2 3">F0439</strain>
    </source>
</reference>
<evidence type="ECO:0000313" key="2">
    <source>
        <dbReference type="EMBL" id="EHL95208.1"/>
    </source>
</evidence>
<gene>
    <name evidence="2" type="ORF">HMPREF9103_03180</name>
</gene>
<evidence type="ECO:0000256" key="1">
    <source>
        <dbReference type="SAM" id="MobiDB-lite"/>
    </source>
</evidence>
<dbReference type="STRING" id="797515.HMPREF9103_03180"/>
<protein>
    <recommendedName>
        <fullName evidence="4">Ammonium transporter AmtB-like domain-containing protein</fullName>
    </recommendedName>
</protein>